<evidence type="ECO:0000313" key="4">
    <source>
        <dbReference type="EMBL" id="PWR12981.1"/>
    </source>
</evidence>
<accession>A0A317DDS5</accession>
<name>A0A317DDS5_9ACTN</name>
<evidence type="ECO:0000313" key="5">
    <source>
        <dbReference type="Proteomes" id="UP000246050"/>
    </source>
</evidence>
<dbReference type="InterPro" id="IPR036573">
    <property type="entry name" value="CBM_sf_5/12"/>
</dbReference>
<keyword evidence="1 4" id="KW-0378">Hydrolase</keyword>
<organism evidence="4 5">
    <name type="scientific">Micromonospora sicca</name>
    <dbReference type="NCBI Taxonomy" id="2202420"/>
    <lineage>
        <taxon>Bacteria</taxon>
        <taxon>Bacillati</taxon>
        <taxon>Actinomycetota</taxon>
        <taxon>Actinomycetes</taxon>
        <taxon>Micromonosporales</taxon>
        <taxon>Micromonosporaceae</taxon>
        <taxon>Micromonospora</taxon>
    </lineage>
</organism>
<dbReference type="GO" id="GO:0004553">
    <property type="term" value="F:hydrolase activity, hydrolyzing O-glycosyl compounds"/>
    <property type="evidence" value="ECO:0007669"/>
    <property type="project" value="InterPro"/>
</dbReference>
<protein>
    <submittedName>
        <fullName evidence="4">Glycoside hydrolase family 18</fullName>
    </submittedName>
</protein>
<sequence length="101" mass="9855">MRLRPGLTAVLGAAALLAAGAALPTATGLAASAGETALVACSAPAWAEGVTWTAGSRATYAGRLYQALVTHTPPVGAGWTPPATPALWTDLGACTATPSPT</sequence>
<dbReference type="SUPFAM" id="SSF51055">
    <property type="entry name" value="Carbohydrate binding domain"/>
    <property type="match status" value="1"/>
</dbReference>
<feature type="domain" description="Chitin-binding type-3" evidence="3">
    <location>
        <begin position="43"/>
        <end position="91"/>
    </location>
</feature>
<gene>
    <name evidence="4" type="ORF">DKT69_22350</name>
</gene>
<feature type="non-terminal residue" evidence="4">
    <location>
        <position position="101"/>
    </location>
</feature>
<evidence type="ECO:0000256" key="2">
    <source>
        <dbReference type="SAM" id="SignalP"/>
    </source>
</evidence>
<evidence type="ECO:0000259" key="3">
    <source>
        <dbReference type="SMART" id="SM00495"/>
    </source>
</evidence>
<dbReference type="Proteomes" id="UP000246050">
    <property type="component" value="Unassembled WGS sequence"/>
</dbReference>
<feature type="chain" id="PRO_5016332894" evidence="2">
    <location>
        <begin position="31"/>
        <end position="101"/>
    </location>
</feature>
<dbReference type="Gene3D" id="2.10.10.20">
    <property type="entry name" value="Carbohydrate-binding module superfamily 5/12"/>
    <property type="match status" value="1"/>
</dbReference>
<dbReference type="GO" id="GO:0030246">
    <property type="term" value="F:carbohydrate binding"/>
    <property type="evidence" value="ECO:0007669"/>
    <property type="project" value="InterPro"/>
</dbReference>
<dbReference type="RefSeq" id="WP_368666266.1">
    <property type="nucleotide sequence ID" value="NZ_QGKS01000277.1"/>
</dbReference>
<dbReference type="GO" id="GO:0005975">
    <property type="term" value="P:carbohydrate metabolic process"/>
    <property type="evidence" value="ECO:0007669"/>
    <property type="project" value="InterPro"/>
</dbReference>
<reference evidence="4 5" key="1">
    <citation type="submission" date="2018-05" db="EMBL/GenBank/DDBJ databases">
        <title>Micromonosporas from Atacama Desert.</title>
        <authorList>
            <person name="Carro L."/>
            <person name="Golinska P."/>
            <person name="Klenk H.-P."/>
            <person name="Goodfellow M."/>
        </authorList>
    </citation>
    <scope>NUCLEOTIDE SEQUENCE [LARGE SCALE GENOMIC DNA]</scope>
    <source>
        <strain evidence="4 5">4G51</strain>
    </source>
</reference>
<dbReference type="SMART" id="SM00495">
    <property type="entry name" value="ChtBD3"/>
    <property type="match status" value="1"/>
</dbReference>
<evidence type="ECO:0000256" key="1">
    <source>
        <dbReference type="ARBA" id="ARBA00022801"/>
    </source>
</evidence>
<dbReference type="InterPro" id="IPR003610">
    <property type="entry name" value="CBM5/12"/>
</dbReference>
<dbReference type="GO" id="GO:0005576">
    <property type="term" value="C:extracellular region"/>
    <property type="evidence" value="ECO:0007669"/>
    <property type="project" value="InterPro"/>
</dbReference>
<dbReference type="EMBL" id="QGKS01000277">
    <property type="protein sequence ID" value="PWR12981.1"/>
    <property type="molecule type" value="Genomic_DNA"/>
</dbReference>
<proteinExistence type="predicted"/>
<comment type="caution">
    <text evidence="4">The sequence shown here is derived from an EMBL/GenBank/DDBJ whole genome shotgun (WGS) entry which is preliminary data.</text>
</comment>
<keyword evidence="2" id="KW-0732">Signal</keyword>
<dbReference type="Pfam" id="PF02839">
    <property type="entry name" value="CBM_5_12"/>
    <property type="match status" value="1"/>
</dbReference>
<dbReference type="AlphaFoldDB" id="A0A317DDS5"/>
<feature type="signal peptide" evidence="2">
    <location>
        <begin position="1"/>
        <end position="30"/>
    </location>
</feature>
<dbReference type="CDD" id="cd12214">
    <property type="entry name" value="ChiA1_BD"/>
    <property type="match status" value="1"/>
</dbReference>